<feature type="compositionally biased region" description="Polar residues" evidence="1">
    <location>
        <begin position="289"/>
        <end position="299"/>
    </location>
</feature>
<feature type="compositionally biased region" description="Polar residues" evidence="1">
    <location>
        <begin position="590"/>
        <end position="610"/>
    </location>
</feature>
<feature type="compositionally biased region" description="Low complexity" evidence="1">
    <location>
        <begin position="412"/>
        <end position="430"/>
    </location>
</feature>
<reference evidence="2 3" key="1">
    <citation type="submission" date="2024-08" db="EMBL/GenBank/DDBJ databases">
        <authorList>
            <person name="Cucini C."/>
            <person name="Frati F."/>
        </authorList>
    </citation>
    <scope>NUCLEOTIDE SEQUENCE [LARGE SCALE GENOMIC DNA]</scope>
</reference>
<keyword evidence="3" id="KW-1185">Reference proteome</keyword>
<feature type="compositionally biased region" description="Low complexity" evidence="1">
    <location>
        <begin position="191"/>
        <end position="208"/>
    </location>
</feature>
<dbReference type="EMBL" id="CAXLJM020000004">
    <property type="protein sequence ID" value="CAL8070082.1"/>
    <property type="molecule type" value="Genomic_DNA"/>
</dbReference>
<gene>
    <name evidence="2" type="ORF">ODALV1_LOCUS1064</name>
</gene>
<organism evidence="2 3">
    <name type="scientific">Orchesella dallaii</name>
    <dbReference type="NCBI Taxonomy" id="48710"/>
    <lineage>
        <taxon>Eukaryota</taxon>
        <taxon>Metazoa</taxon>
        <taxon>Ecdysozoa</taxon>
        <taxon>Arthropoda</taxon>
        <taxon>Hexapoda</taxon>
        <taxon>Collembola</taxon>
        <taxon>Entomobryomorpha</taxon>
        <taxon>Entomobryoidea</taxon>
        <taxon>Orchesellidae</taxon>
        <taxon>Orchesellinae</taxon>
        <taxon>Orchesella</taxon>
    </lineage>
</organism>
<feature type="region of interest" description="Disordered" evidence="1">
    <location>
        <begin position="247"/>
        <end position="434"/>
    </location>
</feature>
<feature type="region of interest" description="Disordered" evidence="1">
    <location>
        <begin position="448"/>
        <end position="571"/>
    </location>
</feature>
<feature type="compositionally biased region" description="Low complexity" evidence="1">
    <location>
        <begin position="391"/>
        <end position="402"/>
    </location>
</feature>
<comment type="caution">
    <text evidence="2">The sequence shown here is derived from an EMBL/GenBank/DDBJ whole genome shotgun (WGS) entry which is preliminary data.</text>
</comment>
<feature type="compositionally biased region" description="Low complexity" evidence="1">
    <location>
        <begin position="513"/>
        <end position="523"/>
    </location>
</feature>
<evidence type="ECO:0000313" key="3">
    <source>
        <dbReference type="Proteomes" id="UP001642540"/>
    </source>
</evidence>
<feature type="region of interest" description="Disordered" evidence="1">
    <location>
        <begin position="134"/>
        <end position="228"/>
    </location>
</feature>
<feature type="compositionally biased region" description="Polar residues" evidence="1">
    <location>
        <begin position="525"/>
        <end position="551"/>
    </location>
</feature>
<feature type="region of interest" description="Disordered" evidence="1">
    <location>
        <begin position="588"/>
        <end position="610"/>
    </location>
</feature>
<feature type="compositionally biased region" description="Low complexity" evidence="1">
    <location>
        <begin position="247"/>
        <end position="258"/>
    </location>
</feature>
<feature type="compositionally biased region" description="Basic and acidic residues" evidence="1">
    <location>
        <begin position="371"/>
        <end position="386"/>
    </location>
</feature>
<feature type="compositionally biased region" description="Low complexity" evidence="1">
    <location>
        <begin position="301"/>
        <end position="318"/>
    </location>
</feature>
<protein>
    <submittedName>
        <fullName evidence="2">Uncharacterized protein</fullName>
    </submittedName>
</protein>
<evidence type="ECO:0000256" key="1">
    <source>
        <dbReference type="SAM" id="MobiDB-lite"/>
    </source>
</evidence>
<dbReference type="Proteomes" id="UP001642540">
    <property type="component" value="Unassembled WGS sequence"/>
</dbReference>
<accession>A0ABP1PMB8</accession>
<feature type="compositionally biased region" description="Polar residues" evidence="1">
    <location>
        <begin position="170"/>
        <end position="180"/>
    </location>
</feature>
<sequence length="610" mass="64331">MEKEGMVGVIFQEYGPGEKSSMIGSVLPPVSSSAALIGYLSSSSMLEMKTLNGNNSGGVPVIGSVASRSNMSGSVDSSDTFATCNTHPFLSQEELESNLYVNPFDNGKDDKMSSNIMIMMGANEPVMRPTTSCGVLKDPGSPWGSPTKKKRDIEKPQQLLSPKTRRTRFQHAQSEQTYVSTKKPEMLINAQQQQQQGPSQQSMGQQQQVKMLRKDMPAQQSSSSTIVSASHDSLSMAAAQGMVSEHCSTTCPTTTSTTGFIDAPPPTTTKPKSRRPSFLPTKGIASATKLLNQHFFGNTSSGGASSGSSSSGAAISGAPVTSSSSAVGHTAGPSSSSSHVVASSSSGLPSSSSGAALTLRKPNNRSKPILKKSDIRFDPEMERLIDSNDTGGISQQSSRSGSLTATPALQRSATVAASSSVSKSNKQPVKFSNEQMQLHQFLENKQFTFPKSPMPRTGQEISIIGGGGPTPAGFPGIDAGAVGASSSHEAGSSSSHHYQAPHQLRFHQQSLHPSSGTSSTGSPNVLESSDSSTISPGTTVSGSTVLFNRNETQQHHQQAQQQLPPPLQPFTINKLSSFDDFLYADCSPLEENTQNNNIKTNPFNNSSEES</sequence>
<feature type="compositionally biased region" description="Low complexity" evidence="1">
    <location>
        <begin position="328"/>
        <end position="358"/>
    </location>
</feature>
<feature type="compositionally biased region" description="Low complexity" evidence="1">
    <location>
        <begin position="471"/>
        <end position="497"/>
    </location>
</feature>
<proteinExistence type="predicted"/>
<name>A0ABP1PMB8_9HEXA</name>
<evidence type="ECO:0000313" key="2">
    <source>
        <dbReference type="EMBL" id="CAL8070082.1"/>
    </source>
</evidence>